<dbReference type="Gene3D" id="3.40.50.300">
    <property type="entry name" value="P-loop containing nucleotide triphosphate hydrolases"/>
    <property type="match status" value="1"/>
</dbReference>
<name>A0A9P4GHQ4_9PLEO</name>
<dbReference type="PANTHER" id="PTHR46411:SF3">
    <property type="entry name" value="AAA+ ATPASE DOMAIN-CONTAINING PROTEIN"/>
    <property type="match status" value="1"/>
</dbReference>
<dbReference type="PANTHER" id="PTHR46411">
    <property type="entry name" value="FAMILY ATPASE, PUTATIVE-RELATED"/>
    <property type="match status" value="1"/>
</dbReference>
<evidence type="ECO:0000259" key="1">
    <source>
        <dbReference type="SMART" id="SM00382"/>
    </source>
</evidence>
<dbReference type="Pfam" id="PF00004">
    <property type="entry name" value="AAA"/>
    <property type="match status" value="1"/>
</dbReference>
<dbReference type="InterPro" id="IPR003959">
    <property type="entry name" value="ATPase_AAA_core"/>
</dbReference>
<keyword evidence="2" id="KW-0378">Hydrolase</keyword>
<feature type="domain" description="AAA+ ATPase" evidence="1">
    <location>
        <begin position="432"/>
        <end position="559"/>
    </location>
</feature>
<dbReference type="InterPro" id="IPR054289">
    <property type="entry name" value="DUF7025"/>
</dbReference>
<organism evidence="2 3">
    <name type="scientific">Cucurbitaria berberidis CBS 394.84</name>
    <dbReference type="NCBI Taxonomy" id="1168544"/>
    <lineage>
        <taxon>Eukaryota</taxon>
        <taxon>Fungi</taxon>
        <taxon>Dikarya</taxon>
        <taxon>Ascomycota</taxon>
        <taxon>Pezizomycotina</taxon>
        <taxon>Dothideomycetes</taxon>
        <taxon>Pleosporomycetidae</taxon>
        <taxon>Pleosporales</taxon>
        <taxon>Pleosporineae</taxon>
        <taxon>Cucurbitariaceae</taxon>
        <taxon>Cucurbitaria</taxon>
    </lineage>
</organism>
<comment type="caution">
    <text evidence="2">The sequence shown here is derived from an EMBL/GenBank/DDBJ whole genome shotgun (WGS) entry which is preliminary data.</text>
</comment>
<evidence type="ECO:0000313" key="3">
    <source>
        <dbReference type="Proteomes" id="UP000800039"/>
    </source>
</evidence>
<dbReference type="RefSeq" id="XP_040787974.1">
    <property type="nucleotide sequence ID" value="XM_040930198.1"/>
</dbReference>
<dbReference type="OrthoDB" id="10042665at2759"/>
<dbReference type="Proteomes" id="UP000800039">
    <property type="component" value="Unassembled WGS sequence"/>
</dbReference>
<dbReference type="SUPFAM" id="SSF52540">
    <property type="entry name" value="P-loop containing nucleoside triphosphate hydrolases"/>
    <property type="match status" value="1"/>
</dbReference>
<dbReference type="GO" id="GO:0016887">
    <property type="term" value="F:ATP hydrolysis activity"/>
    <property type="evidence" value="ECO:0007669"/>
    <property type="project" value="InterPro"/>
</dbReference>
<dbReference type="SMART" id="SM00382">
    <property type="entry name" value="AAA"/>
    <property type="match status" value="1"/>
</dbReference>
<evidence type="ECO:0000313" key="2">
    <source>
        <dbReference type="EMBL" id="KAF1845411.1"/>
    </source>
</evidence>
<keyword evidence="3" id="KW-1185">Reference proteome</keyword>
<accession>A0A9P4GHQ4</accession>
<dbReference type="InterPro" id="IPR027417">
    <property type="entry name" value="P-loop_NTPase"/>
</dbReference>
<protein>
    <submittedName>
        <fullName evidence="2">P-loop containing nucleoside triphosphate hydrolase protein</fullName>
    </submittedName>
</protein>
<dbReference type="EMBL" id="ML976616">
    <property type="protein sequence ID" value="KAF1845411.1"/>
    <property type="molecule type" value="Genomic_DNA"/>
</dbReference>
<dbReference type="Pfam" id="PF22942">
    <property type="entry name" value="DUF7025"/>
    <property type="match status" value="1"/>
</dbReference>
<proteinExistence type="predicted"/>
<sequence>MTLEVGELYREKPHDEWDEWIPDNVPRDIATAPESLKRAIVVYKERRPPKPALVLHSIVVQSPLLRKVLNRMFEGYEGISTKLKELRFYAPFHEFYYRWHWLERLMEEEKDEPTRKHLEFIFPLVHSQIFPHIETMEDFTKNGVISFDYLWAIFPPGTNVFSQLDGQERIFSLVKTAYGVEVDGTRYMYVKCRYIDGDGTKFGFVHHRTNLYSFEGVREITKLEIFPAHLHPDAEGLVRRLQIRGEKFENLNGFHHLAYSGLFLDHSQPSRLGTNGKHHIDNSRIIVDSVMFSQKVILRDRFQPLEDHNEQTDDGDLIGGVLNVMRRATRKAFERFSSIVKQYDDRLFTGTSTSKLTAEQLMLCTATVKGFCLVTKKWAEFYVNNTAPIRWNEQAFSRLVLPHGNKEIIHAFVEEQLSGEVTFDDIIQGKGQGFIMLLSGEPGVGKTLTAESVSEKMRKPLYSMSAGELGETASEVEGSLTSVLGLTSKWGAILLLDECDIFLERRTTTDIRRNRLVSIFLRHLEYFKGVMFLTTNRVSTIDAAFESRVHLTIDYPTLDEQSRLHIWRTFMTPSYDGVYSSNLSEEELLSLAKTPLNGRQIKNTVKTAQLLAKQKKRPLEMQDVELVHSVRMGTRKRKRP</sequence>
<dbReference type="GeneID" id="63847450"/>
<dbReference type="AlphaFoldDB" id="A0A9P4GHQ4"/>
<gene>
    <name evidence="2" type="ORF">K460DRAFT_311780</name>
</gene>
<reference evidence="2" key="1">
    <citation type="submission" date="2020-01" db="EMBL/GenBank/DDBJ databases">
        <authorList>
            <consortium name="DOE Joint Genome Institute"/>
            <person name="Haridas S."/>
            <person name="Albert R."/>
            <person name="Binder M."/>
            <person name="Bloem J."/>
            <person name="Labutti K."/>
            <person name="Salamov A."/>
            <person name="Andreopoulos B."/>
            <person name="Baker S.E."/>
            <person name="Barry K."/>
            <person name="Bills G."/>
            <person name="Bluhm B.H."/>
            <person name="Cannon C."/>
            <person name="Castanera R."/>
            <person name="Culley D.E."/>
            <person name="Daum C."/>
            <person name="Ezra D."/>
            <person name="Gonzalez J.B."/>
            <person name="Henrissat B."/>
            <person name="Kuo A."/>
            <person name="Liang C."/>
            <person name="Lipzen A."/>
            <person name="Lutzoni F."/>
            <person name="Magnuson J."/>
            <person name="Mondo S."/>
            <person name="Nolan M."/>
            <person name="Ohm R."/>
            <person name="Pangilinan J."/>
            <person name="Park H.-J."/>
            <person name="Ramirez L."/>
            <person name="Alfaro M."/>
            <person name="Sun H."/>
            <person name="Tritt A."/>
            <person name="Yoshinaga Y."/>
            <person name="Zwiers L.-H."/>
            <person name="Turgeon B.G."/>
            <person name="Goodwin S.B."/>
            <person name="Spatafora J.W."/>
            <person name="Crous P.W."/>
            <person name="Grigoriev I.V."/>
        </authorList>
    </citation>
    <scope>NUCLEOTIDE SEQUENCE</scope>
    <source>
        <strain evidence="2">CBS 394.84</strain>
    </source>
</reference>
<dbReference type="InterPro" id="IPR003593">
    <property type="entry name" value="AAA+_ATPase"/>
</dbReference>
<dbReference type="GO" id="GO:0005524">
    <property type="term" value="F:ATP binding"/>
    <property type="evidence" value="ECO:0007669"/>
    <property type="project" value="InterPro"/>
</dbReference>